<dbReference type="Gene3D" id="3.40.50.2300">
    <property type="match status" value="1"/>
</dbReference>
<keyword evidence="1" id="KW-0597">Phosphoprotein</keyword>
<keyword evidence="2" id="KW-0472">Membrane</keyword>
<gene>
    <name evidence="4" type="ORF">A2527_07980</name>
</gene>
<dbReference type="AlphaFoldDB" id="A0A1F6GAG9"/>
<keyword evidence="2" id="KW-1133">Transmembrane helix</keyword>
<reference evidence="4 5" key="1">
    <citation type="journal article" date="2016" name="Nat. Commun.">
        <title>Thousands of microbial genomes shed light on interconnected biogeochemical processes in an aquifer system.</title>
        <authorList>
            <person name="Anantharaman K."/>
            <person name="Brown C.T."/>
            <person name="Hug L.A."/>
            <person name="Sharon I."/>
            <person name="Castelle C.J."/>
            <person name="Probst A.J."/>
            <person name="Thomas B.C."/>
            <person name="Singh A."/>
            <person name="Wilkins M.J."/>
            <person name="Karaoz U."/>
            <person name="Brodie E.L."/>
            <person name="Williams K.H."/>
            <person name="Hubbard S.S."/>
            <person name="Banfield J.F."/>
        </authorList>
    </citation>
    <scope>NUCLEOTIDE SEQUENCE [LARGE SCALE GENOMIC DNA]</scope>
</reference>
<evidence type="ECO:0000313" key="5">
    <source>
        <dbReference type="Proteomes" id="UP000178449"/>
    </source>
</evidence>
<protein>
    <recommendedName>
        <fullName evidence="3">Response regulatory domain-containing protein</fullName>
    </recommendedName>
</protein>
<dbReference type="SUPFAM" id="SSF52172">
    <property type="entry name" value="CheY-like"/>
    <property type="match status" value="1"/>
</dbReference>
<evidence type="ECO:0000256" key="1">
    <source>
        <dbReference type="PROSITE-ProRule" id="PRU00169"/>
    </source>
</evidence>
<dbReference type="InterPro" id="IPR001789">
    <property type="entry name" value="Sig_transdc_resp-reg_receiver"/>
</dbReference>
<dbReference type="InterPro" id="IPR011006">
    <property type="entry name" value="CheY-like_superfamily"/>
</dbReference>
<feature type="transmembrane region" description="Helical" evidence="2">
    <location>
        <begin position="15"/>
        <end position="34"/>
    </location>
</feature>
<evidence type="ECO:0000256" key="2">
    <source>
        <dbReference type="SAM" id="Phobius"/>
    </source>
</evidence>
<dbReference type="EMBL" id="MFNE01000026">
    <property type="protein sequence ID" value="OGG95105.1"/>
    <property type="molecule type" value="Genomic_DNA"/>
</dbReference>
<feature type="domain" description="Response regulatory" evidence="3">
    <location>
        <begin position="1"/>
        <end position="101"/>
    </location>
</feature>
<dbReference type="PROSITE" id="PS50110">
    <property type="entry name" value="RESPONSE_REGULATORY"/>
    <property type="match status" value="1"/>
</dbReference>
<comment type="caution">
    <text evidence="4">The sequence shown here is derived from an EMBL/GenBank/DDBJ whole genome shotgun (WGS) entry which is preliminary data.</text>
</comment>
<keyword evidence="2" id="KW-0812">Transmembrane</keyword>
<organism evidence="4 5">
    <name type="scientific">Candidatus Lambdaproteobacteria bacterium RIFOXYD2_FULL_50_16</name>
    <dbReference type="NCBI Taxonomy" id="1817772"/>
    <lineage>
        <taxon>Bacteria</taxon>
        <taxon>Pseudomonadati</taxon>
        <taxon>Pseudomonadota</taxon>
        <taxon>Candidatus Lambdaproteobacteria</taxon>
    </lineage>
</organism>
<proteinExistence type="predicted"/>
<evidence type="ECO:0000313" key="4">
    <source>
        <dbReference type="EMBL" id="OGG95105.1"/>
    </source>
</evidence>
<accession>A0A1F6GAG9</accession>
<name>A0A1F6GAG9_9PROT</name>
<dbReference type="Proteomes" id="UP000178449">
    <property type="component" value="Unassembled WGS sequence"/>
</dbReference>
<dbReference type="GO" id="GO:0000160">
    <property type="term" value="P:phosphorelay signal transduction system"/>
    <property type="evidence" value="ECO:0007669"/>
    <property type="project" value="InterPro"/>
</dbReference>
<sequence length="102" mass="11216">MCGPEVVHVFLRQELFNSLGLAAASLAAYALVLMDIDMPDERDSSEPRDLVAGFGNPVIILALTSYTSDDLPRIDPDLRFDGYLNKPLRKGKLLACVKPILK</sequence>
<evidence type="ECO:0000259" key="3">
    <source>
        <dbReference type="PROSITE" id="PS50110"/>
    </source>
</evidence>
<feature type="modified residue" description="4-aspartylphosphate" evidence="1">
    <location>
        <position position="35"/>
    </location>
</feature>